<dbReference type="Proteomes" id="UP000779574">
    <property type="component" value="Unassembled WGS sequence"/>
</dbReference>
<gene>
    <name evidence="2" type="ORF">KCU76_g6534</name>
</gene>
<protein>
    <submittedName>
        <fullName evidence="2">Uncharacterized protein</fullName>
    </submittedName>
</protein>
<reference evidence="2" key="1">
    <citation type="journal article" date="2021" name="J Fungi (Basel)">
        <title>Virulence traits and population genomics of the black yeast Aureobasidium melanogenum.</title>
        <authorList>
            <person name="Cernosa A."/>
            <person name="Sun X."/>
            <person name="Gostincar C."/>
            <person name="Fang C."/>
            <person name="Gunde-Cimerman N."/>
            <person name="Song Z."/>
        </authorList>
    </citation>
    <scope>NUCLEOTIDE SEQUENCE</scope>
    <source>
        <strain evidence="2">EXF-9911</strain>
    </source>
</reference>
<evidence type="ECO:0000313" key="3">
    <source>
        <dbReference type="Proteomes" id="UP000779574"/>
    </source>
</evidence>
<evidence type="ECO:0000256" key="1">
    <source>
        <dbReference type="SAM" id="MobiDB-lite"/>
    </source>
</evidence>
<dbReference type="PANTHER" id="PTHR37540:SF5">
    <property type="entry name" value="TRANSCRIPTION FACTOR DOMAIN-CONTAINING PROTEIN"/>
    <property type="match status" value="1"/>
</dbReference>
<organism evidence="2 3">
    <name type="scientific">Aureobasidium melanogenum</name>
    <name type="common">Aureobasidium pullulans var. melanogenum</name>
    <dbReference type="NCBI Taxonomy" id="46634"/>
    <lineage>
        <taxon>Eukaryota</taxon>
        <taxon>Fungi</taxon>
        <taxon>Dikarya</taxon>
        <taxon>Ascomycota</taxon>
        <taxon>Pezizomycotina</taxon>
        <taxon>Dothideomycetes</taxon>
        <taxon>Dothideomycetidae</taxon>
        <taxon>Dothideales</taxon>
        <taxon>Saccotheciaceae</taxon>
        <taxon>Aureobasidium</taxon>
    </lineage>
</organism>
<reference evidence="2" key="2">
    <citation type="submission" date="2021-08" db="EMBL/GenBank/DDBJ databases">
        <authorList>
            <person name="Gostincar C."/>
            <person name="Sun X."/>
            <person name="Song Z."/>
            <person name="Gunde-Cimerman N."/>
        </authorList>
    </citation>
    <scope>NUCLEOTIDE SEQUENCE</scope>
    <source>
        <strain evidence="2">EXF-9911</strain>
    </source>
</reference>
<evidence type="ECO:0000313" key="2">
    <source>
        <dbReference type="EMBL" id="KAG9692658.1"/>
    </source>
</evidence>
<feature type="compositionally biased region" description="Basic residues" evidence="1">
    <location>
        <begin position="34"/>
        <end position="46"/>
    </location>
</feature>
<dbReference type="PANTHER" id="PTHR37540">
    <property type="entry name" value="TRANSCRIPTION FACTOR (ACR-2), PUTATIVE-RELATED-RELATED"/>
    <property type="match status" value="1"/>
</dbReference>
<sequence>MSPPGPPPRQEMLNIITFGEPQESTSVRAIRSHAAKAGWKSRKNSRGKALAAAAAKNALPGPTTEAVPDAAQVAPPRHKDLPAGLSQPEHDIDRSILQPLEPHNSSSSPSTTSSDSSAHSPHDTAMGSVTDDTDFAMSGINHDKEDMEDDNSRASQLVARAPTRSHYTSIAHPHQFGSTHDPFSQFPVRWEESFSPLIHFYRNNLGEAWMGLISADWGKQGNIEFVDFALEISITQREPAMFYGVLSNTSVMAPPSKSISMRQKPYQSQWLRHKAIESLREAIMDPKRAYTDAVILSVCHVYFSEALQMERHNALNVHGPALKRMVDSRGGVSVIAASGRNGLLLSRYLSWTDRIVASTLNCQLLFGNYVEDHTLGRAQWNGMWSKVQTMI</sequence>
<feature type="non-terminal residue" evidence="2">
    <location>
        <position position="1"/>
    </location>
</feature>
<feature type="compositionally biased region" description="Low complexity" evidence="1">
    <location>
        <begin position="48"/>
        <end position="59"/>
    </location>
</feature>
<dbReference type="AlphaFoldDB" id="A0A9P8ELL3"/>
<feature type="region of interest" description="Disordered" evidence="1">
    <location>
        <begin position="34"/>
        <end position="154"/>
    </location>
</feature>
<dbReference type="EMBL" id="JAHFXF010000221">
    <property type="protein sequence ID" value="KAG9692658.1"/>
    <property type="molecule type" value="Genomic_DNA"/>
</dbReference>
<name>A0A9P8ELL3_AURME</name>
<comment type="caution">
    <text evidence="2">The sequence shown here is derived from an EMBL/GenBank/DDBJ whole genome shotgun (WGS) entry which is preliminary data.</text>
</comment>
<accession>A0A9P8ELL3</accession>
<feature type="compositionally biased region" description="Low complexity" evidence="1">
    <location>
        <begin position="105"/>
        <end position="125"/>
    </location>
</feature>
<proteinExistence type="predicted"/>